<dbReference type="SUPFAM" id="SSF51069">
    <property type="entry name" value="Carbonic anhydrase"/>
    <property type="match status" value="1"/>
</dbReference>
<feature type="domain" description="Alpha-carbonic anhydrase" evidence="2">
    <location>
        <begin position="12"/>
        <end position="124"/>
    </location>
</feature>
<protein>
    <recommendedName>
        <fullName evidence="2">Alpha-carbonic anhydrase domain-containing protein</fullName>
    </recommendedName>
</protein>
<name>A0A4Y2TKN1_ARAVE</name>
<dbReference type="GO" id="GO:0004089">
    <property type="term" value="F:carbonate dehydratase activity"/>
    <property type="evidence" value="ECO:0007669"/>
    <property type="project" value="InterPro"/>
</dbReference>
<evidence type="ECO:0000256" key="1">
    <source>
        <dbReference type="ARBA" id="ARBA00010718"/>
    </source>
</evidence>
<proteinExistence type="inferred from homology"/>
<comment type="caution">
    <text evidence="3">The sequence shown here is derived from an EMBL/GenBank/DDBJ whole genome shotgun (WGS) entry which is preliminary data.</text>
</comment>
<keyword evidence="4" id="KW-1185">Reference proteome</keyword>
<dbReference type="SMART" id="SM01057">
    <property type="entry name" value="Carb_anhydrase"/>
    <property type="match status" value="1"/>
</dbReference>
<comment type="similarity">
    <text evidence="1">Belongs to the alpha-carbonic anhydrase family.</text>
</comment>
<dbReference type="GO" id="GO:0008270">
    <property type="term" value="F:zinc ion binding"/>
    <property type="evidence" value="ECO:0007669"/>
    <property type="project" value="InterPro"/>
</dbReference>
<dbReference type="PROSITE" id="PS51144">
    <property type="entry name" value="ALPHA_CA_2"/>
    <property type="match status" value="1"/>
</dbReference>
<dbReference type="InterPro" id="IPR001148">
    <property type="entry name" value="CA_dom"/>
</dbReference>
<dbReference type="Pfam" id="PF00194">
    <property type="entry name" value="Carb_anhydrase"/>
    <property type="match status" value="1"/>
</dbReference>
<dbReference type="AlphaFoldDB" id="A0A4Y2TKN1"/>
<dbReference type="EMBL" id="BGPR01028689">
    <property type="protein sequence ID" value="GBN99996.1"/>
    <property type="molecule type" value="Genomic_DNA"/>
</dbReference>
<organism evidence="3 4">
    <name type="scientific">Araneus ventricosus</name>
    <name type="common">Orbweaver spider</name>
    <name type="synonym">Epeira ventricosa</name>
    <dbReference type="NCBI Taxonomy" id="182803"/>
    <lineage>
        <taxon>Eukaryota</taxon>
        <taxon>Metazoa</taxon>
        <taxon>Ecdysozoa</taxon>
        <taxon>Arthropoda</taxon>
        <taxon>Chelicerata</taxon>
        <taxon>Arachnida</taxon>
        <taxon>Araneae</taxon>
        <taxon>Araneomorphae</taxon>
        <taxon>Entelegynae</taxon>
        <taxon>Araneoidea</taxon>
        <taxon>Araneidae</taxon>
        <taxon>Araneus</taxon>
    </lineage>
</organism>
<reference evidence="3 4" key="1">
    <citation type="journal article" date="2019" name="Sci. Rep.">
        <title>Orb-weaving spider Araneus ventricosus genome elucidates the spidroin gene catalogue.</title>
        <authorList>
            <person name="Kono N."/>
            <person name="Nakamura H."/>
            <person name="Ohtoshi R."/>
            <person name="Moran D.A.P."/>
            <person name="Shinohara A."/>
            <person name="Yoshida Y."/>
            <person name="Fujiwara M."/>
            <person name="Mori M."/>
            <person name="Tomita M."/>
            <person name="Arakawa K."/>
        </authorList>
    </citation>
    <scope>NUCLEOTIDE SEQUENCE [LARGE SCALE GENOMIC DNA]</scope>
</reference>
<dbReference type="InterPro" id="IPR023561">
    <property type="entry name" value="Carbonic_anhydrase_a-class"/>
</dbReference>
<dbReference type="InterPro" id="IPR036398">
    <property type="entry name" value="CA_dom_sf"/>
</dbReference>
<evidence type="ECO:0000313" key="3">
    <source>
        <dbReference type="EMBL" id="GBN99996.1"/>
    </source>
</evidence>
<dbReference type="Gene3D" id="3.10.200.10">
    <property type="entry name" value="Alpha carbonic anhydrase"/>
    <property type="match status" value="1"/>
</dbReference>
<gene>
    <name evidence="3" type="ORF">AVEN_101945_1</name>
</gene>
<dbReference type="OrthoDB" id="6414576at2759"/>
<dbReference type="GO" id="GO:0005737">
    <property type="term" value="C:cytoplasm"/>
    <property type="evidence" value="ECO:0007669"/>
    <property type="project" value="TreeGrafter"/>
</dbReference>
<evidence type="ECO:0000313" key="4">
    <source>
        <dbReference type="Proteomes" id="UP000499080"/>
    </source>
</evidence>
<dbReference type="PANTHER" id="PTHR18952">
    <property type="entry name" value="CARBONIC ANHYDRASE"/>
    <property type="match status" value="1"/>
</dbReference>
<accession>A0A4Y2TKN1</accession>
<dbReference type="PANTHER" id="PTHR18952:SF124">
    <property type="entry name" value="CARBONIC ANHYDRASE 7"/>
    <property type="match status" value="1"/>
</dbReference>
<evidence type="ECO:0000259" key="2">
    <source>
        <dbReference type="PROSITE" id="PS51144"/>
    </source>
</evidence>
<dbReference type="Proteomes" id="UP000499080">
    <property type="component" value="Unassembled WGS sequence"/>
</dbReference>
<sequence>MKLRLEKVPCQLTRGLPCPRQWPRLFRACNGNKQSPIDIETSSVKRGRHLKKLSFFGYDKAVQQADILNDGHTVMITPRDNVRRGITIQGRDYYLLQLNFHWGSEKNLGAEHTLNRRRFEMEVS</sequence>